<comment type="caution">
    <text evidence="12">The sequence shown here is derived from an EMBL/GenBank/DDBJ whole genome shotgun (WGS) entry which is preliminary data.</text>
</comment>
<dbReference type="InterPro" id="IPR002401">
    <property type="entry name" value="Cyt_P450_E_grp-I"/>
</dbReference>
<organism evidence="12 13">
    <name type="scientific">Rhizoctonia solani</name>
    <dbReference type="NCBI Taxonomy" id="456999"/>
    <lineage>
        <taxon>Eukaryota</taxon>
        <taxon>Fungi</taxon>
        <taxon>Dikarya</taxon>
        <taxon>Basidiomycota</taxon>
        <taxon>Agaricomycotina</taxon>
        <taxon>Agaricomycetes</taxon>
        <taxon>Cantharellales</taxon>
        <taxon>Ceratobasidiaceae</taxon>
        <taxon>Rhizoctonia</taxon>
    </lineage>
</organism>
<protein>
    <recommendedName>
        <fullName evidence="14">O-methylsterigmatocystin oxidoreductase</fullName>
    </recommendedName>
</protein>
<evidence type="ECO:0000256" key="8">
    <source>
        <dbReference type="ARBA" id="ARBA00023033"/>
    </source>
</evidence>
<dbReference type="GO" id="GO:0005506">
    <property type="term" value="F:iron ion binding"/>
    <property type="evidence" value="ECO:0007669"/>
    <property type="project" value="InterPro"/>
</dbReference>
<dbReference type="GO" id="GO:0020037">
    <property type="term" value="F:heme binding"/>
    <property type="evidence" value="ECO:0007669"/>
    <property type="project" value="InterPro"/>
</dbReference>
<reference evidence="12" key="1">
    <citation type="submission" date="2021-01" db="EMBL/GenBank/DDBJ databases">
        <authorList>
            <person name="Kaushik A."/>
        </authorList>
    </citation>
    <scope>NUCLEOTIDE SEQUENCE</scope>
    <source>
        <strain evidence="12">AG3-T5</strain>
    </source>
</reference>
<keyword evidence="11" id="KW-0472">Membrane</keyword>
<dbReference type="InterPro" id="IPR017972">
    <property type="entry name" value="Cyt_P450_CS"/>
</dbReference>
<dbReference type="PRINTS" id="PR00385">
    <property type="entry name" value="P450"/>
</dbReference>
<evidence type="ECO:0000256" key="2">
    <source>
        <dbReference type="ARBA" id="ARBA00005179"/>
    </source>
</evidence>
<evidence type="ECO:0000256" key="1">
    <source>
        <dbReference type="ARBA" id="ARBA00001971"/>
    </source>
</evidence>
<comment type="pathway">
    <text evidence="2">Secondary metabolite biosynthesis.</text>
</comment>
<keyword evidence="4 9" id="KW-0349">Heme</keyword>
<keyword evidence="11" id="KW-0812">Transmembrane</keyword>
<dbReference type="PRINTS" id="PR00463">
    <property type="entry name" value="EP450I"/>
</dbReference>
<dbReference type="EMBL" id="CAJMWW010000502">
    <property type="protein sequence ID" value="CAE6472603.1"/>
    <property type="molecule type" value="Genomic_DNA"/>
</dbReference>
<comment type="cofactor">
    <cofactor evidence="1 9">
        <name>heme</name>
        <dbReference type="ChEBI" id="CHEBI:30413"/>
    </cofactor>
</comment>
<keyword evidence="7 9" id="KW-0408">Iron</keyword>
<feature type="binding site" description="axial binding residue" evidence="9">
    <location>
        <position position="427"/>
    </location>
    <ligand>
        <name>heme</name>
        <dbReference type="ChEBI" id="CHEBI:30413"/>
    </ligand>
    <ligandPart>
        <name>Fe</name>
        <dbReference type="ChEBI" id="CHEBI:18248"/>
    </ligandPart>
</feature>
<dbReference type="GO" id="GO:0016705">
    <property type="term" value="F:oxidoreductase activity, acting on paired donors, with incorporation or reduction of molecular oxygen"/>
    <property type="evidence" value="ECO:0007669"/>
    <property type="project" value="InterPro"/>
</dbReference>
<comment type="similarity">
    <text evidence="3 10">Belongs to the cytochrome P450 family.</text>
</comment>
<keyword evidence="6 10" id="KW-0560">Oxidoreductase</keyword>
<dbReference type="Gene3D" id="1.10.630.10">
    <property type="entry name" value="Cytochrome P450"/>
    <property type="match status" value="1"/>
</dbReference>
<evidence type="ECO:0000256" key="10">
    <source>
        <dbReference type="RuleBase" id="RU000461"/>
    </source>
</evidence>
<evidence type="ECO:0000313" key="13">
    <source>
        <dbReference type="Proteomes" id="UP000663841"/>
    </source>
</evidence>
<evidence type="ECO:0008006" key="14">
    <source>
        <dbReference type="Google" id="ProtNLM"/>
    </source>
</evidence>
<evidence type="ECO:0000256" key="4">
    <source>
        <dbReference type="ARBA" id="ARBA00022617"/>
    </source>
</evidence>
<dbReference type="PANTHER" id="PTHR46300:SF7">
    <property type="entry name" value="P450, PUTATIVE (EUROFUNG)-RELATED"/>
    <property type="match status" value="1"/>
</dbReference>
<dbReference type="InterPro" id="IPR036396">
    <property type="entry name" value="Cyt_P450_sf"/>
</dbReference>
<evidence type="ECO:0000256" key="5">
    <source>
        <dbReference type="ARBA" id="ARBA00022723"/>
    </source>
</evidence>
<evidence type="ECO:0000256" key="3">
    <source>
        <dbReference type="ARBA" id="ARBA00010617"/>
    </source>
</evidence>
<evidence type="ECO:0000256" key="7">
    <source>
        <dbReference type="ARBA" id="ARBA00023004"/>
    </source>
</evidence>
<feature type="transmembrane region" description="Helical" evidence="11">
    <location>
        <begin position="12"/>
        <end position="28"/>
    </location>
</feature>
<evidence type="ECO:0000256" key="11">
    <source>
        <dbReference type="SAM" id="Phobius"/>
    </source>
</evidence>
<keyword evidence="5 9" id="KW-0479">Metal-binding</keyword>
<accession>A0A8H3C3T8</accession>
<evidence type="ECO:0000256" key="9">
    <source>
        <dbReference type="PIRSR" id="PIRSR602401-1"/>
    </source>
</evidence>
<name>A0A8H3C3T8_9AGAM</name>
<dbReference type="AlphaFoldDB" id="A0A8H3C3T8"/>
<keyword evidence="8 10" id="KW-0503">Monooxygenase</keyword>
<dbReference type="PROSITE" id="PS00086">
    <property type="entry name" value="CYTOCHROME_P450"/>
    <property type="match status" value="1"/>
</dbReference>
<sequence length="501" mass="56111">MPIQLSPAANSLPIVTLTLILASWMLYARARRTQKLPLPPGPKPDPVIGHLRVLPTSDEHRVYANWGKELNSDIVSISVLGQTIVVLNSAEAANELLDRRSAIYSSRAQLPMISDPDLIDWSRITGLLPYGERWRSQRRMTHRLLHKSASIQFWPLVVKESRMTGGTLLSAVYGYEVTSAHDPLVKVVENALDHLSDAAIPGNFFVNTIPILRYIPEWFPGTEWKQTVKTWRKERDDMVDVPFNWAKQQIASGTAPHSILRSLLAELENGSNSGHDYAEEEDRIKWVTGTLFGAGADTSATSILVFILAMTLNQHVMLKAQAEIDQVIGQDRLPEMSDRESLPYIECVLREVLRWQPVTPIAIPHVCIEDDEYRGYSIPKGAIVIGNVWAIGRDESVYHAPEQFNPDRFLDPQVSKPPVFGFGRRSCPGVHLAESTLFITMTAMLALFNIRPIKDEKGHDILPEVRMKSNALISYPADFKCSITPRSAKSVQALKLSLMEA</sequence>
<evidence type="ECO:0000313" key="12">
    <source>
        <dbReference type="EMBL" id="CAE6472603.1"/>
    </source>
</evidence>
<dbReference type="InterPro" id="IPR050364">
    <property type="entry name" value="Cytochrome_P450_fung"/>
</dbReference>
<proteinExistence type="inferred from homology"/>
<dbReference type="Proteomes" id="UP000663841">
    <property type="component" value="Unassembled WGS sequence"/>
</dbReference>
<evidence type="ECO:0000256" key="6">
    <source>
        <dbReference type="ARBA" id="ARBA00023002"/>
    </source>
</evidence>
<dbReference type="GO" id="GO:0004497">
    <property type="term" value="F:monooxygenase activity"/>
    <property type="evidence" value="ECO:0007669"/>
    <property type="project" value="UniProtKB-KW"/>
</dbReference>
<dbReference type="SUPFAM" id="SSF48264">
    <property type="entry name" value="Cytochrome P450"/>
    <property type="match status" value="1"/>
</dbReference>
<dbReference type="CDD" id="cd11065">
    <property type="entry name" value="CYP64-like"/>
    <property type="match status" value="1"/>
</dbReference>
<gene>
    <name evidence="12" type="ORF">RDB_LOCUS181094</name>
</gene>
<dbReference type="InterPro" id="IPR001128">
    <property type="entry name" value="Cyt_P450"/>
</dbReference>
<dbReference type="Pfam" id="PF00067">
    <property type="entry name" value="p450"/>
    <property type="match status" value="2"/>
</dbReference>
<dbReference type="PANTHER" id="PTHR46300">
    <property type="entry name" value="P450, PUTATIVE (EUROFUNG)-RELATED-RELATED"/>
    <property type="match status" value="1"/>
</dbReference>
<keyword evidence="11" id="KW-1133">Transmembrane helix</keyword>